<keyword evidence="5" id="KW-0411">Iron-sulfur</keyword>
<evidence type="ECO:0000256" key="5">
    <source>
        <dbReference type="ARBA" id="ARBA00023014"/>
    </source>
</evidence>
<name>A0ABR1TDF9_9PEZI</name>
<dbReference type="Gene3D" id="3.40.50.300">
    <property type="entry name" value="P-loop containing nucleotide triphosphate hydrolases"/>
    <property type="match status" value="1"/>
</dbReference>
<sequence length="305" mass="33152">MSSKFGASRLFHTLRTLQHENPLGLPRTGTIPRMQRGLPERRPIKDVKKVVAVSSAKGGVGKSTVAANLSLAFARQGHRTGILDTDIFGPSIPTLFDLSEEPRLSSSEQQFPYVRGNESLISRADNQLIPLSNYGVKTMSMGYLVGEDAPVVWRGLMVMKALQQLLHEVEWGGLDVLVLDLPPGTGDTQLSSVIVTTPHTLAVKDAVKGINMFKKVNVPILGMIQNMSLFNCPHCHHDTAVFGSNERVHKVCSEHNIDVLGDIPLHQSIGDDGDRGKPTVVAEPDSARAKAFMQIANKISVQIGL</sequence>
<dbReference type="EMBL" id="JAQQWK010000003">
    <property type="protein sequence ID" value="KAK8044651.1"/>
    <property type="molecule type" value="Genomic_DNA"/>
</dbReference>
<dbReference type="Proteomes" id="UP001444661">
    <property type="component" value="Unassembled WGS sequence"/>
</dbReference>
<evidence type="ECO:0000313" key="8">
    <source>
        <dbReference type="Proteomes" id="UP001444661"/>
    </source>
</evidence>
<keyword evidence="4" id="KW-0408">Iron</keyword>
<dbReference type="CDD" id="cd02037">
    <property type="entry name" value="Mrp_NBP35"/>
    <property type="match status" value="1"/>
</dbReference>
<dbReference type="HAMAP" id="MF_02040">
    <property type="entry name" value="Mrp_NBP35"/>
    <property type="match status" value="1"/>
</dbReference>
<gene>
    <name evidence="7" type="ORF">PG993_004675</name>
</gene>
<dbReference type="InterPro" id="IPR027417">
    <property type="entry name" value="P-loop_NTPase"/>
</dbReference>
<organism evidence="7 8">
    <name type="scientific">Apiospora rasikravindrae</name>
    <dbReference type="NCBI Taxonomy" id="990691"/>
    <lineage>
        <taxon>Eukaryota</taxon>
        <taxon>Fungi</taxon>
        <taxon>Dikarya</taxon>
        <taxon>Ascomycota</taxon>
        <taxon>Pezizomycotina</taxon>
        <taxon>Sordariomycetes</taxon>
        <taxon>Xylariomycetidae</taxon>
        <taxon>Amphisphaeriales</taxon>
        <taxon>Apiosporaceae</taxon>
        <taxon>Apiospora</taxon>
    </lineage>
</organism>
<evidence type="ECO:0000256" key="1">
    <source>
        <dbReference type="ARBA" id="ARBA00022723"/>
    </source>
</evidence>
<evidence type="ECO:0000256" key="6">
    <source>
        <dbReference type="ARBA" id="ARBA00024036"/>
    </source>
</evidence>
<dbReference type="Pfam" id="PF10609">
    <property type="entry name" value="ParA"/>
    <property type="match status" value="1"/>
</dbReference>
<proteinExistence type="inferred from homology"/>
<protein>
    <submittedName>
        <fullName evidence="7">Uncharacterized protein</fullName>
    </submittedName>
</protein>
<dbReference type="InterPro" id="IPR000808">
    <property type="entry name" value="Mrp-like_CS"/>
</dbReference>
<dbReference type="InterPro" id="IPR044304">
    <property type="entry name" value="NUBPL-like"/>
</dbReference>
<dbReference type="InterPro" id="IPR033756">
    <property type="entry name" value="YlxH/NBP35"/>
</dbReference>
<evidence type="ECO:0000256" key="4">
    <source>
        <dbReference type="ARBA" id="ARBA00023004"/>
    </source>
</evidence>
<evidence type="ECO:0000313" key="7">
    <source>
        <dbReference type="EMBL" id="KAK8044651.1"/>
    </source>
</evidence>
<comment type="similarity">
    <text evidence="6">Belongs to the Mrp/NBP35 ATP-binding proteins family.</text>
</comment>
<dbReference type="InterPro" id="IPR019591">
    <property type="entry name" value="Mrp/NBP35_ATP-bd"/>
</dbReference>
<dbReference type="SUPFAM" id="SSF52540">
    <property type="entry name" value="P-loop containing nucleoside triphosphate hydrolases"/>
    <property type="match status" value="1"/>
</dbReference>
<evidence type="ECO:0000256" key="3">
    <source>
        <dbReference type="ARBA" id="ARBA00022840"/>
    </source>
</evidence>
<keyword evidence="2" id="KW-0547">Nucleotide-binding</keyword>
<keyword evidence="8" id="KW-1185">Reference proteome</keyword>
<keyword evidence="3" id="KW-0067">ATP-binding</keyword>
<keyword evidence="1" id="KW-0479">Metal-binding</keyword>
<dbReference type="PANTHER" id="PTHR42961:SF2">
    <property type="entry name" value="IRON-SULFUR PROTEIN NUBPL"/>
    <property type="match status" value="1"/>
</dbReference>
<dbReference type="PANTHER" id="PTHR42961">
    <property type="entry name" value="IRON-SULFUR PROTEIN NUBPL"/>
    <property type="match status" value="1"/>
</dbReference>
<reference evidence="7 8" key="1">
    <citation type="submission" date="2023-01" db="EMBL/GenBank/DDBJ databases">
        <title>Analysis of 21 Apiospora genomes using comparative genomics revels a genus with tremendous synthesis potential of carbohydrate active enzymes and secondary metabolites.</title>
        <authorList>
            <person name="Sorensen T."/>
        </authorList>
    </citation>
    <scope>NUCLEOTIDE SEQUENCE [LARGE SCALE GENOMIC DNA]</scope>
    <source>
        <strain evidence="7 8">CBS 33761</strain>
    </source>
</reference>
<evidence type="ECO:0000256" key="2">
    <source>
        <dbReference type="ARBA" id="ARBA00022741"/>
    </source>
</evidence>
<comment type="caution">
    <text evidence="7">The sequence shown here is derived from an EMBL/GenBank/DDBJ whole genome shotgun (WGS) entry which is preliminary data.</text>
</comment>
<accession>A0ABR1TDF9</accession>
<dbReference type="PROSITE" id="PS01215">
    <property type="entry name" value="MRP"/>
    <property type="match status" value="1"/>
</dbReference>